<accession>A0A2I0HYV8</accession>
<sequence length="135" mass="15104">MIARLISVARLNDELSMYARIDFNEPSIDMFHKRVPKACWEVFVTIETSLGRPVFVGLFPGAVYLFVDRASRDLVRKASANVRGSCPRACVFVSVGPTVSSDPNFSRVFSCRAYKAVVMATVGVLCWSRWAKMEC</sequence>
<organism evidence="1 2">
    <name type="scientific">Punica granatum</name>
    <name type="common">Pomegranate</name>
    <dbReference type="NCBI Taxonomy" id="22663"/>
    <lineage>
        <taxon>Eukaryota</taxon>
        <taxon>Viridiplantae</taxon>
        <taxon>Streptophyta</taxon>
        <taxon>Embryophyta</taxon>
        <taxon>Tracheophyta</taxon>
        <taxon>Spermatophyta</taxon>
        <taxon>Magnoliopsida</taxon>
        <taxon>eudicotyledons</taxon>
        <taxon>Gunneridae</taxon>
        <taxon>Pentapetalae</taxon>
        <taxon>rosids</taxon>
        <taxon>malvids</taxon>
        <taxon>Myrtales</taxon>
        <taxon>Lythraceae</taxon>
        <taxon>Punica</taxon>
    </lineage>
</organism>
<comment type="caution">
    <text evidence="1">The sequence shown here is derived from an EMBL/GenBank/DDBJ whole genome shotgun (WGS) entry which is preliminary data.</text>
</comment>
<reference evidence="1 2" key="1">
    <citation type="submission" date="2017-11" db="EMBL/GenBank/DDBJ databases">
        <title>De-novo sequencing of pomegranate (Punica granatum L.) genome.</title>
        <authorList>
            <person name="Akparov Z."/>
            <person name="Amiraslanov A."/>
            <person name="Hajiyeva S."/>
            <person name="Abbasov M."/>
            <person name="Kaur K."/>
            <person name="Hamwieh A."/>
            <person name="Solovyev V."/>
            <person name="Salamov A."/>
            <person name="Braich B."/>
            <person name="Kosarev P."/>
            <person name="Mahmoud A."/>
            <person name="Hajiyev E."/>
            <person name="Babayeva S."/>
            <person name="Izzatullayeva V."/>
            <person name="Mammadov A."/>
            <person name="Mammadov A."/>
            <person name="Sharifova S."/>
            <person name="Ojaghi J."/>
            <person name="Eynullazada K."/>
            <person name="Bayramov B."/>
            <person name="Abdulazimova A."/>
            <person name="Shahmuradov I."/>
        </authorList>
    </citation>
    <scope>NUCLEOTIDE SEQUENCE [LARGE SCALE GENOMIC DNA]</scope>
    <source>
        <strain evidence="2">cv. AG2017</strain>
        <tissue evidence="1">Leaf</tissue>
    </source>
</reference>
<dbReference type="AlphaFoldDB" id="A0A2I0HYV8"/>
<evidence type="ECO:0000313" key="2">
    <source>
        <dbReference type="Proteomes" id="UP000233551"/>
    </source>
</evidence>
<name>A0A2I0HYV8_PUNGR</name>
<evidence type="ECO:0000313" key="1">
    <source>
        <dbReference type="EMBL" id="PKI36881.1"/>
    </source>
</evidence>
<dbReference type="Proteomes" id="UP000233551">
    <property type="component" value="Unassembled WGS sequence"/>
</dbReference>
<dbReference type="EMBL" id="PGOL01004664">
    <property type="protein sequence ID" value="PKI36881.1"/>
    <property type="molecule type" value="Genomic_DNA"/>
</dbReference>
<gene>
    <name evidence="1" type="ORF">CRG98_042723</name>
</gene>
<keyword evidence="2" id="KW-1185">Reference proteome</keyword>
<protein>
    <submittedName>
        <fullName evidence="1">Uncharacterized protein</fullName>
    </submittedName>
</protein>
<proteinExistence type="predicted"/>